<organism evidence="1 2">
    <name type="scientific">Racocetra persica</name>
    <dbReference type="NCBI Taxonomy" id="160502"/>
    <lineage>
        <taxon>Eukaryota</taxon>
        <taxon>Fungi</taxon>
        <taxon>Fungi incertae sedis</taxon>
        <taxon>Mucoromycota</taxon>
        <taxon>Glomeromycotina</taxon>
        <taxon>Glomeromycetes</taxon>
        <taxon>Diversisporales</taxon>
        <taxon>Gigasporaceae</taxon>
        <taxon>Racocetra</taxon>
    </lineage>
</organism>
<name>A0ACA9RWQ2_9GLOM</name>
<feature type="non-terminal residue" evidence="1">
    <location>
        <position position="127"/>
    </location>
</feature>
<evidence type="ECO:0000313" key="1">
    <source>
        <dbReference type="EMBL" id="CAG8814614.1"/>
    </source>
</evidence>
<protein>
    <submittedName>
        <fullName evidence="1">6461_t:CDS:1</fullName>
    </submittedName>
</protein>
<feature type="non-terminal residue" evidence="1">
    <location>
        <position position="1"/>
    </location>
</feature>
<gene>
    <name evidence="1" type="ORF">RPERSI_LOCUS24028</name>
</gene>
<dbReference type="EMBL" id="CAJVQC010076323">
    <property type="protein sequence ID" value="CAG8814614.1"/>
    <property type="molecule type" value="Genomic_DNA"/>
</dbReference>
<dbReference type="Proteomes" id="UP000789920">
    <property type="component" value="Unassembled WGS sequence"/>
</dbReference>
<sequence length="127" mass="14630">SSQENAPNSTREKILKHKSLPLVRNNTVTKRTRASYSITQKLAVVDYAVQHGRNMAAVNFNLDATSSNWIAETNNKSKRIGSGQRAFYPEAKKRLYTWIIEQRKQALAVTYEIMQNRMMEILQQPDM</sequence>
<comment type="caution">
    <text evidence="1">The sequence shown here is derived from an EMBL/GenBank/DDBJ whole genome shotgun (WGS) entry which is preliminary data.</text>
</comment>
<evidence type="ECO:0000313" key="2">
    <source>
        <dbReference type="Proteomes" id="UP000789920"/>
    </source>
</evidence>
<reference evidence="1" key="1">
    <citation type="submission" date="2021-06" db="EMBL/GenBank/DDBJ databases">
        <authorList>
            <person name="Kallberg Y."/>
            <person name="Tangrot J."/>
            <person name="Rosling A."/>
        </authorList>
    </citation>
    <scope>NUCLEOTIDE SEQUENCE</scope>
    <source>
        <strain evidence="1">MA461A</strain>
    </source>
</reference>
<accession>A0ACA9RWQ2</accession>
<keyword evidence="2" id="KW-1185">Reference proteome</keyword>
<proteinExistence type="predicted"/>